<evidence type="ECO:0000313" key="1">
    <source>
        <dbReference type="EMBL" id="TGY66383.1"/>
    </source>
</evidence>
<gene>
    <name evidence="1" type="ORF">E5336_04810</name>
</gene>
<organism evidence="1 2">
    <name type="scientific">Dubosiella muris</name>
    <dbReference type="NCBI Taxonomy" id="3038133"/>
    <lineage>
        <taxon>Bacteria</taxon>
        <taxon>Bacillati</taxon>
        <taxon>Bacillota</taxon>
        <taxon>Erysipelotrichia</taxon>
        <taxon>Erysipelotrichales</taxon>
        <taxon>Erysipelotrichaceae</taxon>
        <taxon>Dubosiella</taxon>
    </lineage>
</organism>
<proteinExistence type="predicted"/>
<keyword evidence="2" id="KW-1185">Reference proteome</keyword>
<protein>
    <submittedName>
        <fullName evidence="1">Uncharacterized protein</fullName>
    </submittedName>
</protein>
<dbReference type="EMBL" id="SRYG01000007">
    <property type="protein sequence ID" value="TGY66383.1"/>
    <property type="molecule type" value="Genomic_DNA"/>
</dbReference>
<sequence length="125" mass="13571">MKITNEASPVLAQLLKEKKADGLMMEIHETCCGKSPVFAIVVFDENDKPETIDGISVLIPEEQKELAEKIVIDLVNGELVVMAPEMEGGCSCHHDEEHECCGHDHDHGEGCCGGHGHGCGCHHEE</sequence>
<name>A0AC61R8Q6_9FIRM</name>
<comment type="caution">
    <text evidence="1">The sequence shown here is derived from an EMBL/GenBank/DDBJ whole genome shotgun (WGS) entry which is preliminary data.</text>
</comment>
<accession>A0AC61R8Q6</accession>
<dbReference type="Proteomes" id="UP000308836">
    <property type="component" value="Unassembled WGS sequence"/>
</dbReference>
<evidence type="ECO:0000313" key="2">
    <source>
        <dbReference type="Proteomes" id="UP000308836"/>
    </source>
</evidence>
<reference evidence="1" key="1">
    <citation type="submission" date="2019-04" db="EMBL/GenBank/DDBJ databases">
        <title>Microbes associate with the intestines of laboratory mice.</title>
        <authorList>
            <person name="Navarre W."/>
            <person name="Wong E."/>
            <person name="Huang K."/>
            <person name="Tropini C."/>
            <person name="Ng K."/>
            <person name="Yu B."/>
        </authorList>
    </citation>
    <scope>NUCLEOTIDE SEQUENCE</scope>
    <source>
        <strain evidence="1">NM09_H32</strain>
    </source>
</reference>